<comment type="caution">
    <text evidence="2">The sequence shown here is derived from an EMBL/GenBank/DDBJ whole genome shotgun (WGS) entry which is preliminary data.</text>
</comment>
<dbReference type="AlphaFoldDB" id="A0A177NEI1"/>
<name>A0A177NEI1_9GAMM</name>
<evidence type="ECO:0000313" key="3">
    <source>
        <dbReference type="Proteomes" id="UP000078476"/>
    </source>
</evidence>
<proteinExistence type="predicted"/>
<keyword evidence="3" id="KW-1185">Reference proteome</keyword>
<keyword evidence="1" id="KW-0812">Transmembrane</keyword>
<sequence>MEKTTKIRIKELRDFIEQGGYFTNFYFKEVLKLFAENDKEKEEFIEYWIKISESQVRFLICHNYYTIASNKRGMWALLVYYYIPHIACLISIFSREFNIPSCLKNTNFMLPYPESNKILRPTERLRKALKEIEKMVKKNSLLETNKLSALFQYFHGFDKTVIPSYKTKQTILNELRSIKQCEINLDEINYLFHATIISGNVYEKLISYFGDESTALELVEYFKKCLSTFDMLATVDFDPILMFDDFLASHLELYQYEFLLTKSKQANPFGIESNTPNSTYSEYKDIKKCRDEHRTYIYSVFDAFLRTTTHINFNLLEKIETEKCDIGMFRCRLPIEMEATDHDHEDIISLLSELDDIFSTPEDRLNEDEINEIFFNIRHHKFYSAYEHEYFYYLGLSKLGGNDLTEAINLLKLTLQKCSKITAGETQVNAAKLLIILKLLTNDRISYPHLNSEINMIINADRERDVCLIDCEDAKKIENNQNQSSQKKTNKYEKETKYPKYLSKRIYLAMISTEIRRFNVASYCRFEGVEPYIYNPFKKLESLVADIYALYENQDNSSESPESRIRHIILQLMSVRGARYPINKNIITLHQYTAKDIFSGITFREIAEFCTIGNFNSPNIIKLRDDSKLFGLLSEAINPPASSRS</sequence>
<gene>
    <name evidence="2" type="ORF">A1359_07390</name>
</gene>
<dbReference type="EMBL" id="LUUI01000095">
    <property type="protein sequence ID" value="OAI16467.1"/>
    <property type="molecule type" value="Genomic_DNA"/>
</dbReference>
<keyword evidence="1" id="KW-1133">Transmembrane helix</keyword>
<organism evidence="2 3">
    <name type="scientific">Methylomonas lenta</name>
    <dbReference type="NCBI Taxonomy" id="980561"/>
    <lineage>
        <taxon>Bacteria</taxon>
        <taxon>Pseudomonadati</taxon>
        <taxon>Pseudomonadota</taxon>
        <taxon>Gammaproteobacteria</taxon>
        <taxon>Methylococcales</taxon>
        <taxon>Methylococcaceae</taxon>
        <taxon>Methylomonas</taxon>
    </lineage>
</organism>
<evidence type="ECO:0000313" key="2">
    <source>
        <dbReference type="EMBL" id="OAI16467.1"/>
    </source>
</evidence>
<reference evidence="2 3" key="1">
    <citation type="submission" date="2016-03" db="EMBL/GenBank/DDBJ databases">
        <authorList>
            <person name="Ploux O."/>
        </authorList>
    </citation>
    <scope>NUCLEOTIDE SEQUENCE [LARGE SCALE GENOMIC DNA]</scope>
    <source>
        <strain evidence="2 3">R-45370</strain>
    </source>
</reference>
<dbReference type="Proteomes" id="UP000078476">
    <property type="component" value="Unassembled WGS sequence"/>
</dbReference>
<protein>
    <submittedName>
        <fullName evidence="2">Uncharacterized protein</fullName>
    </submittedName>
</protein>
<evidence type="ECO:0000256" key="1">
    <source>
        <dbReference type="SAM" id="Phobius"/>
    </source>
</evidence>
<feature type="transmembrane region" description="Helical" evidence="1">
    <location>
        <begin position="74"/>
        <end position="93"/>
    </location>
</feature>
<keyword evidence="1" id="KW-0472">Membrane</keyword>
<accession>A0A177NEI1</accession>